<proteinExistence type="inferred from homology"/>
<dbReference type="InterPro" id="IPR023393">
    <property type="entry name" value="START-like_dom_sf"/>
</dbReference>
<dbReference type="HOGENOM" id="CLU_077517_0_1_1"/>
<keyword evidence="5" id="KW-0938">Abscisic acid signaling pathway</keyword>
<dbReference type="Gramene" id="EFJ35159">
    <property type="protein sequence ID" value="EFJ35159"/>
    <property type="gene ID" value="SELMODRAFT_80077"/>
</dbReference>
<dbReference type="CDD" id="cd07821">
    <property type="entry name" value="PYR_PYL_RCAR_like"/>
    <property type="match status" value="1"/>
</dbReference>
<evidence type="ECO:0000256" key="1">
    <source>
        <dbReference type="ARBA" id="ARBA00004123"/>
    </source>
</evidence>
<dbReference type="OMA" id="DVPHGNS"/>
<dbReference type="InterPro" id="IPR050279">
    <property type="entry name" value="Plant_def-hormone_signal"/>
</dbReference>
<keyword evidence="6" id="KW-0675">Receptor</keyword>
<evidence type="ECO:0000256" key="2">
    <source>
        <dbReference type="ARBA" id="ARBA00004496"/>
    </source>
</evidence>
<dbReference type="GO" id="GO:0038023">
    <property type="term" value="F:signaling receptor activity"/>
    <property type="evidence" value="ECO:0000318"/>
    <property type="project" value="GO_Central"/>
</dbReference>
<name>D8QY92_SELML</name>
<dbReference type="GO" id="GO:0005737">
    <property type="term" value="C:cytoplasm"/>
    <property type="evidence" value="ECO:0000318"/>
    <property type="project" value="GO_Central"/>
</dbReference>
<dbReference type="SUPFAM" id="SSF55961">
    <property type="entry name" value="Bet v1-like"/>
    <property type="match status" value="1"/>
</dbReference>
<keyword evidence="8" id="KW-0650">Protein phosphatase inhibitor</keyword>
<keyword evidence="7" id="KW-0539">Nucleus</keyword>
<protein>
    <submittedName>
        <fullName evidence="10">Uncharacterized protein</fullName>
    </submittedName>
</protein>
<dbReference type="PANTHER" id="PTHR31213:SF138">
    <property type="entry name" value="ABSCISIC ACID RECEPTOR PYL6"/>
    <property type="match status" value="1"/>
</dbReference>
<dbReference type="GO" id="GO:0010427">
    <property type="term" value="F:abscisic acid binding"/>
    <property type="evidence" value="ECO:0000318"/>
    <property type="project" value="GO_Central"/>
</dbReference>
<evidence type="ECO:0000256" key="6">
    <source>
        <dbReference type="ARBA" id="ARBA00023170"/>
    </source>
</evidence>
<dbReference type="GO" id="GO:0009738">
    <property type="term" value="P:abscisic acid-activated signaling pathway"/>
    <property type="evidence" value="ECO:0000318"/>
    <property type="project" value="GO_Central"/>
</dbReference>
<comment type="similarity">
    <text evidence="3">Belongs to the PYR/PYL/RCAR abscisic acid intracellular receptor family.</text>
</comment>
<evidence type="ECO:0000256" key="3">
    <source>
        <dbReference type="ARBA" id="ARBA00008594"/>
    </source>
</evidence>
<dbReference type="InParanoid" id="D8QY92"/>
<dbReference type="PANTHER" id="PTHR31213">
    <property type="entry name" value="OS08G0374000 PROTEIN-RELATED"/>
    <property type="match status" value="1"/>
</dbReference>
<reference evidence="10 11" key="1">
    <citation type="journal article" date="2011" name="Science">
        <title>The Selaginella genome identifies genetic changes associated with the evolution of vascular plants.</title>
        <authorList>
            <person name="Banks J.A."/>
            <person name="Nishiyama T."/>
            <person name="Hasebe M."/>
            <person name="Bowman J.L."/>
            <person name="Gribskov M."/>
            <person name="dePamphilis C."/>
            <person name="Albert V.A."/>
            <person name="Aono N."/>
            <person name="Aoyama T."/>
            <person name="Ambrose B.A."/>
            <person name="Ashton N.W."/>
            <person name="Axtell M.J."/>
            <person name="Barker E."/>
            <person name="Barker M.S."/>
            <person name="Bennetzen J.L."/>
            <person name="Bonawitz N.D."/>
            <person name="Chapple C."/>
            <person name="Cheng C."/>
            <person name="Correa L.G."/>
            <person name="Dacre M."/>
            <person name="DeBarry J."/>
            <person name="Dreyer I."/>
            <person name="Elias M."/>
            <person name="Engstrom E.M."/>
            <person name="Estelle M."/>
            <person name="Feng L."/>
            <person name="Finet C."/>
            <person name="Floyd S.K."/>
            <person name="Frommer W.B."/>
            <person name="Fujita T."/>
            <person name="Gramzow L."/>
            <person name="Gutensohn M."/>
            <person name="Harholt J."/>
            <person name="Hattori M."/>
            <person name="Heyl A."/>
            <person name="Hirai T."/>
            <person name="Hiwatashi Y."/>
            <person name="Ishikawa M."/>
            <person name="Iwata M."/>
            <person name="Karol K.G."/>
            <person name="Koehler B."/>
            <person name="Kolukisaoglu U."/>
            <person name="Kubo M."/>
            <person name="Kurata T."/>
            <person name="Lalonde S."/>
            <person name="Li K."/>
            <person name="Li Y."/>
            <person name="Litt A."/>
            <person name="Lyons E."/>
            <person name="Manning G."/>
            <person name="Maruyama T."/>
            <person name="Michael T.P."/>
            <person name="Mikami K."/>
            <person name="Miyazaki S."/>
            <person name="Morinaga S."/>
            <person name="Murata T."/>
            <person name="Mueller-Roeber B."/>
            <person name="Nelson D.R."/>
            <person name="Obara M."/>
            <person name="Oguri Y."/>
            <person name="Olmstead R.G."/>
            <person name="Onodera N."/>
            <person name="Petersen B.L."/>
            <person name="Pils B."/>
            <person name="Prigge M."/>
            <person name="Rensing S.A."/>
            <person name="Riano-Pachon D.M."/>
            <person name="Roberts A.W."/>
            <person name="Sato Y."/>
            <person name="Scheller H.V."/>
            <person name="Schulz B."/>
            <person name="Schulz C."/>
            <person name="Shakirov E.V."/>
            <person name="Shibagaki N."/>
            <person name="Shinohara N."/>
            <person name="Shippen D.E."/>
            <person name="Soerensen I."/>
            <person name="Sotooka R."/>
            <person name="Sugimoto N."/>
            <person name="Sugita M."/>
            <person name="Sumikawa N."/>
            <person name="Tanurdzic M."/>
            <person name="Theissen G."/>
            <person name="Ulvskov P."/>
            <person name="Wakazuki S."/>
            <person name="Weng J.K."/>
            <person name="Willats W.W."/>
            <person name="Wipf D."/>
            <person name="Wolf P.G."/>
            <person name="Yang L."/>
            <person name="Zimmer A.D."/>
            <person name="Zhu Q."/>
            <person name="Mitros T."/>
            <person name="Hellsten U."/>
            <person name="Loque D."/>
            <person name="Otillar R."/>
            <person name="Salamov A."/>
            <person name="Schmutz J."/>
            <person name="Shapiro H."/>
            <person name="Lindquist E."/>
            <person name="Lucas S."/>
            <person name="Rokhsar D."/>
            <person name="Grigoriev I.V."/>
        </authorList>
    </citation>
    <scope>NUCLEOTIDE SEQUENCE [LARGE SCALE GENOMIC DNA]</scope>
</reference>
<dbReference type="STRING" id="88036.D8QY92"/>
<dbReference type="FunCoup" id="D8QY92">
    <property type="interactions" value="193"/>
</dbReference>
<evidence type="ECO:0000256" key="4">
    <source>
        <dbReference type="ARBA" id="ARBA00022490"/>
    </source>
</evidence>
<dbReference type="EMBL" id="GL377590">
    <property type="protein sequence ID" value="EFJ24109.1"/>
    <property type="molecule type" value="Genomic_DNA"/>
</dbReference>
<dbReference type="GO" id="GO:0005634">
    <property type="term" value="C:nucleus"/>
    <property type="evidence" value="ECO:0000318"/>
    <property type="project" value="GO_Central"/>
</dbReference>
<evidence type="ECO:0000256" key="5">
    <source>
        <dbReference type="ARBA" id="ARBA00022682"/>
    </source>
</evidence>
<sequence length="197" mass="22200">MYQLTDEEVEKLPEEVWEYHRARSGGAGIGPNECCSVLIQRVRAPLPVVWSVVRRFDKPQLYKNFIRSCSFKGDELRVGCTREVTVVSGLPATSSTERLEILDDDKHVLSFRVVGGDHRLNNYRSVTSLHEFDVEGAKGTLVVESYVVDVPPGNTRQDTCLFTDTVVRCNLQSLAHMTEKLAVACASEQHRQLHQAR</sequence>
<dbReference type="AlphaFoldDB" id="D8QY92"/>
<accession>D8QY92</accession>
<evidence type="ECO:0000256" key="8">
    <source>
        <dbReference type="ARBA" id="ARBA00023272"/>
    </source>
</evidence>
<dbReference type="SMR" id="D8QY92"/>
<dbReference type="Gene3D" id="3.30.530.20">
    <property type="match status" value="1"/>
</dbReference>
<dbReference type="Pfam" id="PF10604">
    <property type="entry name" value="Polyketide_cyc2"/>
    <property type="match status" value="1"/>
</dbReference>
<dbReference type="EMBL" id="GL377568">
    <property type="protein sequence ID" value="EFJ35159.1"/>
    <property type="molecule type" value="Genomic_DNA"/>
</dbReference>
<evidence type="ECO:0000256" key="7">
    <source>
        <dbReference type="ARBA" id="ARBA00023242"/>
    </source>
</evidence>
<dbReference type="Gramene" id="EFJ24109">
    <property type="protein sequence ID" value="EFJ24109"/>
    <property type="gene ID" value="SELMODRAFT_101704"/>
</dbReference>
<dbReference type="eggNOG" id="ENOG502QWFG">
    <property type="taxonomic scope" value="Eukaryota"/>
</dbReference>
<keyword evidence="11" id="KW-1185">Reference proteome</keyword>
<evidence type="ECO:0000313" key="11">
    <source>
        <dbReference type="Proteomes" id="UP000001514"/>
    </source>
</evidence>
<dbReference type="Proteomes" id="UP000001514">
    <property type="component" value="Unassembled WGS sequence"/>
</dbReference>
<organism evidence="11">
    <name type="scientific">Selaginella moellendorffii</name>
    <name type="common">Spikemoss</name>
    <dbReference type="NCBI Taxonomy" id="88036"/>
    <lineage>
        <taxon>Eukaryota</taxon>
        <taxon>Viridiplantae</taxon>
        <taxon>Streptophyta</taxon>
        <taxon>Embryophyta</taxon>
        <taxon>Tracheophyta</taxon>
        <taxon>Lycopodiopsida</taxon>
        <taxon>Selaginellales</taxon>
        <taxon>Selaginellaceae</taxon>
        <taxon>Selaginella</taxon>
    </lineage>
</organism>
<keyword evidence="4" id="KW-0963">Cytoplasm</keyword>
<dbReference type="KEGG" id="smo:SELMODRAFT_101704"/>
<comment type="subcellular location">
    <subcellularLocation>
        <location evidence="2">Cytoplasm</location>
    </subcellularLocation>
    <subcellularLocation>
        <location evidence="1">Nucleus</location>
    </subcellularLocation>
</comment>
<gene>
    <name evidence="9" type="ORF">SELMODRAFT_101704</name>
    <name evidence="10" type="ORF">SELMODRAFT_80077</name>
</gene>
<dbReference type="KEGG" id="smo:SELMODRAFT_80077"/>
<dbReference type="InterPro" id="IPR019587">
    <property type="entry name" value="Polyketide_cyclase/dehydratase"/>
</dbReference>
<evidence type="ECO:0000313" key="10">
    <source>
        <dbReference type="EMBL" id="EFJ35159.1"/>
    </source>
</evidence>
<dbReference type="GO" id="GO:0004864">
    <property type="term" value="F:protein phosphatase inhibitor activity"/>
    <property type="evidence" value="ECO:0000318"/>
    <property type="project" value="GO_Central"/>
</dbReference>
<evidence type="ECO:0000313" key="9">
    <source>
        <dbReference type="EMBL" id="EFJ24109.1"/>
    </source>
</evidence>